<protein>
    <recommendedName>
        <fullName evidence="3">Response regulatory domain-containing protein</fullName>
    </recommendedName>
</protein>
<dbReference type="PANTHER" id="PTHR43156">
    <property type="entry name" value="STAGE II SPORULATION PROTEIN E-RELATED"/>
    <property type="match status" value="1"/>
</dbReference>
<proteinExistence type="predicted"/>
<organism evidence="4 5">
    <name type="scientific">Thioalkalivibrio versutus</name>
    <dbReference type="NCBI Taxonomy" id="106634"/>
    <lineage>
        <taxon>Bacteria</taxon>
        <taxon>Pseudomonadati</taxon>
        <taxon>Pseudomonadota</taxon>
        <taxon>Gammaproteobacteria</taxon>
        <taxon>Chromatiales</taxon>
        <taxon>Ectothiorhodospiraceae</taxon>
        <taxon>Thioalkalivibrio</taxon>
    </lineage>
</organism>
<dbReference type="GO" id="GO:0016791">
    <property type="term" value="F:phosphatase activity"/>
    <property type="evidence" value="ECO:0007669"/>
    <property type="project" value="TreeGrafter"/>
</dbReference>
<dbReference type="InterPro" id="IPR001932">
    <property type="entry name" value="PPM-type_phosphatase-like_dom"/>
</dbReference>
<dbReference type="SMART" id="SM00331">
    <property type="entry name" value="PP2C_SIG"/>
    <property type="match status" value="1"/>
</dbReference>
<dbReference type="InterPro" id="IPR001789">
    <property type="entry name" value="Sig_transdc_resp-reg_receiver"/>
</dbReference>
<dbReference type="PATRIC" id="fig|106634.4.peg.122"/>
<keyword evidence="1" id="KW-0378">Hydrolase</keyword>
<dbReference type="PANTHER" id="PTHR43156:SF2">
    <property type="entry name" value="STAGE II SPORULATION PROTEIN E"/>
    <property type="match status" value="1"/>
</dbReference>
<dbReference type="InterPro" id="IPR036890">
    <property type="entry name" value="HATPase_C_sf"/>
</dbReference>
<dbReference type="Gene3D" id="3.40.50.2300">
    <property type="match status" value="1"/>
</dbReference>
<dbReference type="PROSITE" id="PS50110">
    <property type="entry name" value="RESPONSE_REGULATORY"/>
    <property type="match status" value="1"/>
</dbReference>
<dbReference type="AlphaFoldDB" id="A0A0G3G342"/>
<accession>A0A0G3G342</accession>
<sequence length="594" mass="65946">MNQPTDTSATYPPPPDEMISGQGLVLVADDDPHNRRLLRMMLMGAGYRIREANDGLAAVEACREQVPDLVLMDVMMPEMDGYQATSIIKTEMGDHFVPVIFLTALDDENALLRGIESGGDDFLNKPLNLAILKAKIHAMERLRDLHTGLQSRNEALLRAQARQAWEEETAEGLFSRAITRRNRGLDRLRLHRCAASTFSGDVVLSDYTPDGALRVLVGDFTGHGLTAAIGTYPVSETFHTLTQEGVDDQELLHELNHVLHDFLPAAMFMGAVLATFSPDGHRVRLWNGGMPDAWLCNTHQDRVRRIQSRAMPLGILDRLDLDTGARSFDLDEGDWLTLVSDGVLEATDVAGVAFGEDTVFRQCRASHSAADAFERIREALDTHCGNQTPADDMTLVTIDCTPTVVTESGRPQGRQLRGTLRWSLDASDQRLAEVDLVGAARTQLLEWLPNLGGGHAEALQTVIAELCNNAFEHGVLRLDSDMKATVEGFEQYYQQRAEGLRDIRGRIGVSLRYRPMATQHCIRIRVRDSGPGFDHQHLQETLEGRGDKRLWGRGLTLVRQLCEDVRYHGSGNLVEADYRWDVAPGVTDKKRASA</sequence>
<dbReference type="EMBL" id="CP011367">
    <property type="protein sequence ID" value="AKJ93952.1"/>
    <property type="molecule type" value="Genomic_DNA"/>
</dbReference>
<dbReference type="Pfam" id="PF13581">
    <property type="entry name" value="HATPase_c_2"/>
    <property type="match status" value="1"/>
</dbReference>
<evidence type="ECO:0000259" key="3">
    <source>
        <dbReference type="PROSITE" id="PS50110"/>
    </source>
</evidence>
<evidence type="ECO:0000313" key="5">
    <source>
        <dbReference type="Proteomes" id="UP000064201"/>
    </source>
</evidence>
<feature type="domain" description="Response regulatory" evidence="3">
    <location>
        <begin position="24"/>
        <end position="140"/>
    </location>
</feature>
<gene>
    <name evidence="4" type="ORF">TVD_00600</name>
</gene>
<dbReference type="SUPFAM" id="SSF52172">
    <property type="entry name" value="CheY-like"/>
    <property type="match status" value="1"/>
</dbReference>
<feature type="modified residue" description="4-aspartylphosphate" evidence="2">
    <location>
        <position position="73"/>
    </location>
</feature>
<dbReference type="KEGG" id="tvr:TVD_00600"/>
<keyword evidence="5" id="KW-1185">Reference proteome</keyword>
<dbReference type="SUPFAM" id="SSF55874">
    <property type="entry name" value="ATPase domain of HSP90 chaperone/DNA topoisomerase II/histidine kinase"/>
    <property type="match status" value="1"/>
</dbReference>
<dbReference type="GO" id="GO:0000160">
    <property type="term" value="P:phosphorelay signal transduction system"/>
    <property type="evidence" value="ECO:0007669"/>
    <property type="project" value="InterPro"/>
</dbReference>
<dbReference type="InterPro" id="IPR011006">
    <property type="entry name" value="CheY-like_superfamily"/>
</dbReference>
<dbReference type="InterPro" id="IPR052016">
    <property type="entry name" value="Bact_Sigma-Reg"/>
</dbReference>
<dbReference type="Gene3D" id="3.60.40.10">
    <property type="entry name" value="PPM-type phosphatase domain"/>
    <property type="match status" value="1"/>
</dbReference>
<dbReference type="Pfam" id="PF07228">
    <property type="entry name" value="SpoIIE"/>
    <property type="match status" value="1"/>
</dbReference>
<dbReference type="Proteomes" id="UP000064201">
    <property type="component" value="Chromosome"/>
</dbReference>
<dbReference type="InterPro" id="IPR003594">
    <property type="entry name" value="HATPase_dom"/>
</dbReference>
<dbReference type="STRING" id="106634.TVD_00600"/>
<reference evidence="4 5" key="1">
    <citation type="submission" date="2015-04" db="EMBL/GenBank/DDBJ databases">
        <title>Complete Sequence for the Genome of the Thioalkalivibrio versutus D301.</title>
        <authorList>
            <person name="Mu T."/>
            <person name="Zhou J."/>
            <person name="Xu X."/>
        </authorList>
    </citation>
    <scope>NUCLEOTIDE SEQUENCE [LARGE SCALE GENOMIC DNA]</scope>
    <source>
        <strain evidence="4 5">D301</strain>
    </source>
</reference>
<evidence type="ECO:0000256" key="2">
    <source>
        <dbReference type="PROSITE-ProRule" id="PRU00169"/>
    </source>
</evidence>
<dbReference type="InterPro" id="IPR036457">
    <property type="entry name" value="PPM-type-like_dom_sf"/>
</dbReference>
<dbReference type="SUPFAM" id="SSF81606">
    <property type="entry name" value="PP2C-like"/>
    <property type="match status" value="1"/>
</dbReference>
<keyword evidence="2" id="KW-0597">Phosphoprotein</keyword>
<evidence type="ECO:0000313" key="4">
    <source>
        <dbReference type="EMBL" id="AKJ93952.1"/>
    </source>
</evidence>
<name>A0A0G3G342_9GAMM</name>
<dbReference type="Gene3D" id="3.30.565.10">
    <property type="entry name" value="Histidine kinase-like ATPase, C-terminal domain"/>
    <property type="match status" value="1"/>
</dbReference>
<dbReference type="SMART" id="SM00448">
    <property type="entry name" value="REC"/>
    <property type="match status" value="1"/>
</dbReference>
<dbReference type="CDD" id="cd16936">
    <property type="entry name" value="HATPase_RsbW-like"/>
    <property type="match status" value="1"/>
</dbReference>
<evidence type="ECO:0000256" key="1">
    <source>
        <dbReference type="ARBA" id="ARBA00022801"/>
    </source>
</evidence>
<dbReference type="Pfam" id="PF00072">
    <property type="entry name" value="Response_reg"/>
    <property type="match status" value="1"/>
</dbReference>